<comment type="caution">
    <text evidence="9">The sequence shown here is derived from an EMBL/GenBank/DDBJ whole genome shotgun (WGS) entry which is preliminary data.</text>
</comment>
<dbReference type="PANTHER" id="PTHR23514">
    <property type="entry name" value="BYPASS OF STOP CODON PROTEIN 6"/>
    <property type="match status" value="1"/>
</dbReference>
<reference evidence="9" key="1">
    <citation type="submission" date="2020-10" db="EMBL/GenBank/DDBJ databases">
        <authorList>
            <person name="Gilroy R."/>
        </authorList>
    </citation>
    <scope>NUCLEOTIDE SEQUENCE</scope>
    <source>
        <strain evidence="9">517</strain>
    </source>
</reference>
<dbReference type="PROSITE" id="PS50850">
    <property type="entry name" value="MFS"/>
    <property type="match status" value="1"/>
</dbReference>
<evidence type="ECO:0000256" key="6">
    <source>
        <dbReference type="ARBA" id="ARBA00023136"/>
    </source>
</evidence>
<protein>
    <submittedName>
        <fullName evidence="9">MFS transporter</fullName>
    </submittedName>
</protein>
<evidence type="ECO:0000256" key="7">
    <source>
        <dbReference type="SAM" id="Phobius"/>
    </source>
</evidence>
<accession>A0A940DFY4</accession>
<dbReference type="PANTHER" id="PTHR23514:SF3">
    <property type="entry name" value="BYPASS OF STOP CODON PROTEIN 6"/>
    <property type="match status" value="1"/>
</dbReference>
<feature type="transmembrane region" description="Helical" evidence="7">
    <location>
        <begin position="142"/>
        <end position="162"/>
    </location>
</feature>
<dbReference type="InterPro" id="IPR020846">
    <property type="entry name" value="MFS_dom"/>
</dbReference>
<feature type="transmembrane region" description="Helical" evidence="7">
    <location>
        <begin position="106"/>
        <end position="130"/>
    </location>
</feature>
<dbReference type="InterPro" id="IPR051788">
    <property type="entry name" value="MFS_Transporter"/>
</dbReference>
<feature type="transmembrane region" description="Helical" evidence="7">
    <location>
        <begin position="174"/>
        <end position="192"/>
    </location>
</feature>
<feature type="transmembrane region" description="Helical" evidence="7">
    <location>
        <begin position="80"/>
        <end position="100"/>
    </location>
</feature>
<dbReference type="EMBL" id="JADINF010000011">
    <property type="protein sequence ID" value="MBO8423483.1"/>
    <property type="molecule type" value="Genomic_DNA"/>
</dbReference>
<dbReference type="SUPFAM" id="SSF103473">
    <property type="entry name" value="MFS general substrate transporter"/>
    <property type="match status" value="1"/>
</dbReference>
<reference evidence="9" key="2">
    <citation type="journal article" date="2021" name="PeerJ">
        <title>Extensive microbial diversity within the chicken gut microbiome revealed by metagenomics and culture.</title>
        <authorList>
            <person name="Gilroy R."/>
            <person name="Ravi A."/>
            <person name="Getino M."/>
            <person name="Pursley I."/>
            <person name="Horton D.L."/>
            <person name="Alikhan N.F."/>
            <person name="Baker D."/>
            <person name="Gharbi K."/>
            <person name="Hall N."/>
            <person name="Watson M."/>
            <person name="Adriaenssens E.M."/>
            <person name="Foster-Nyarko E."/>
            <person name="Jarju S."/>
            <person name="Secka A."/>
            <person name="Antonio M."/>
            <person name="Oren A."/>
            <person name="Chaudhuri R.R."/>
            <person name="La Ragione R."/>
            <person name="Hildebrand F."/>
            <person name="Pallen M.J."/>
        </authorList>
    </citation>
    <scope>NUCLEOTIDE SEQUENCE</scope>
    <source>
        <strain evidence="9">517</strain>
    </source>
</reference>
<keyword evidence="6 7" id="KW-0472">Membrane</keyword>
<dbReference type="Proteomes" id="UP000727857">
    <property type="component" value="Unassembled WGS sequence"/>
</dbReference>
<evidence type="ECO:0000256" key="2">
    <source>
        <dbReference type="ARBA" id="ARBA00008335"/>
    </source>
</evidence>
<evidence type="ECO:0000256" key="3">
    <source>
        <dbReference type="ARBA" id="ARBA00022448"/>
    </source>
</evidence>
<evidence type="ECO:0000313" key="10">
    <source>
        <dbReference type="Proteomes" id="UP000727857"/>
    </source>
</evidence>
<feature type="transmembrane region" description="Helical" evidence="7">
    <location>
        <begin position="54"/>
        <end position="73"/>
    </location>
</feature>
<feature type="non-terminal residue" evidence="9">
    <location>
        <position position="256"/>
    </location>
</feature>
<comment type="similarity">
    <text evidence="2">Belongs to the major facilitator superfamily.</text>
</comment>
<evidence type="ECO:0000256" key="4">
    <source>
        <dbReference type="ARBA" id="ARBA00022692"/>
    </source>
</evidence>
<keyword evidence="5 7" id="KW-1133">Transmembrane helix</keyword>
<feature type="domain" description="Major facilitator superfamily (MFS) profile" evidence="8">
    <location>
        <begin position="19"/>
        <end position="256"/>
    </location>
</feature>
<dbReference type="Pfam" id="PF07690">
    <property type="entry name" value="MFS_1"/>
    <property type="match status" value="1"/>
</dbReference>
<name>A0A940DFY4_9FIRM</name>
<evidence type="ECO:0000256" key="1">
    <source>
        <dbReference type="ARBA" id="ARBA00004651"/>
    </source>
</evidence>
<gene>
    <name evidence="9" type="ORF">IAB16_00455</name>
</gene>
<organism evidence="9 10">
    <name type="scientific">Candidatus Stercoripulliclostridium pullicola</name>
    <dbReference type="NCBI Taxonomy" id="2840953"/>
    <lineage>
        <taxon>Bacteria</taxon>
        <taxon>Bacillati</taxon>
        <taxon>Bacillota</taxon>
        <taxon>Clostridia</taxon>
        <taxon>Eubacteriales</taxon>
        <taxon>Candidatus Stercoripulliclostridium</taxon>
    </lineage>
</organism>
<evidence type="ECO:0000256" key="5">
    <source>
        <dbReference type="ARBA" id="ARBA00022989"/>
    </source>
</evidence>
<evidence type="ECO:0000313" key="9">
    <source>
        <dbReference type="EMBL" id="MBO8423483.1"/>
    </source>
</evidence>
<dbReference type="GO" id="GO:0005886">
    <property type="term" value="C:plasma membrane"/>
    <property type="evidence" value="ECO:0007669"/>
    <property type="project" value="UniProtKB-SubCell"/>
</dbReference>
<dbReference type="InterPro" id="IPR036259">
    <property type="entry name" value="MFS_trans_sf"/>
</dbReference>
<keyword evidence="4 7" id="KW-0812">Transmembrane</keyword>
<comment type="subcellular location">
    <subcellularLocation>
        <location evidence="1">Cell membrane</location>
        <topology evidence="1">Multi-pass membrane protein</topology>
    </subcellularLocation>
</comment>
<dbReference type="Gene3D" id="1.20.1250.20">
    <property type="entry name" value="MFS general substrate transporter like domains"/>
    <property type="match status" value="1"/>
</dbReference>
<evidence type="ECO:0000259" key="8">
    <source>
        <dbReference type="PROSITE" id="PS50850"/>
    </source>
</evidence>
<dbReference type="AlphaFoldDB" id="A0A940DFY4"/>
<proteinExistence type="inferred from homology"/>
<sequence>MSKKEDLSKAESPRLKYLLLAIIYLTFVSLGLPDSVFGAAWPQAYVDMGVAQSMGSLYSVVTGIASGGTSFMAGKLIRRFGTGSVTAVSVGFTVAGLVGISFAPNFIVMMICAVVMGMGAGAIDTGLNNYVSRNYKAGHMNWLHCFWGVGVTASPIIMSLFLRDGDWRRGYLTIGLIQLAIAVAVAACLPLWKKLAPPALPEESAAKAPKKGFREIITTRGVIAGILSHGFYCSMEFIVGTWGASYLVNAGGNTPA</sequence>
<dbReference type="GO" id="GO:0022857">
    <property type="term" value="F:transmembrane transporter activity"/>
    <property type="evidence" value="ECO:0007669"/>
    <property type="project" value="InterPro"/>
</dbReference>
<keyword evidence="3" id="KW-0813">Transport</keyword>
<dbReference type="InterPro" id="IPR011701">
    <property type="entry name" value="MFS"/>
</dbReference>